<reference evidence="5 6" key="1">
    <citation type="submission" date="2019-01" db="EMBL/GenBank/DDBJ databases">
        <authorList>
            <consortium name="Pathogen Informatics"/>
        </authorList>
    </citation>
    <scope>NUCLEOTIDE SEQUENCE [LARGE SCALE GENOMIC DNA]</scope>
    <source>
        <strain evidence="5 6">NCTC10146</strain>
    </source>
</reference>
<dbReference type="Gene3D" id="2.30.30.940">
    <property type="match status" value="1"/>
</dbReference>
<keyword evidence="1" id="KW-0547">Nucleotide-binding</keyword>
<evidence type="ECO:0000313" key="6">
    <source>
        <dbReference type="Proteomes" id="UP000290495"/>
    </source>
</evidence>
<dbReference type="InterPro" id="IPR027417">
    <property type="entry name" value="P-loop_NTPase"/>
</dbReference>
<evidence type="ECO:0000256" key="1">
    <source>
        <dbReference type="ARBA" id="ARBA00022741"/>
    </source>
</evidence>
<feature type="domain" description="ATP-dependent RecD2 DNA helicase SH3" evidence="4">
    <location>
        <begin position="608"/>
        <end position="667"/>
    </location>
</feature>
<evidence type="ECO:0000313" key="5">
    <source>
        <dbReference type="EMBL" id="VEU69226.1"/>
    </source>
</evidence>
<organism evidence="5 6">
    <name type="scientific">Mycoplasmopsis canis</name>
    <dbReference type="NCBI Taxonomy" id="29555"/>
    <lineage>
        <taxon>Bacteria</taxon>
        <taxon>Bacillati</taxon>
        <taxon>Mycoplasmatota</taxon>
        <taxon>Mycoplasmoidales</taxon>
        <taxon>Metamycoplasmataceae</taxon>
        <taxon>Mycoplasmopsis</taxon>
    </lineage>
</organism>
<dbReference type="Gene3D" id="3.40.50.300">
    <property type="entry name" value="P-loop containing nucleotide triphosphate hydrolases"/>
    <property type="match status" value="2"/>
</dbReference>
<dbReference type="SUPFAM" id="SSF52540">
    <property type="entry name" value="P-loop containing nucleoside triphosphate hydrolases"/>
    <property type="match status" value="1"/>
</dbReference>
<sequence length="781" mass="91580">MKKIDLKDGEELLSGKVIKVLKGSKDQGWALFMFETETKEKKVVYAVKNIPDLYETYNLVVTKSTKPGNQNNYVLVNFYSKPKEVDREMELYQYLKNTPKVGFVAIDKIKIGYTFKGFFKNVLEGKLFDNDFAIFLSLLQKENIKLVFDENKEKIINLLDETSELNEDLFFFEINKIQNLYIDIKRLFPEVKDVLSHFKTNNPYKLYNDFKLSLQDVDVFGLALGWEKTSFERLEAFMNSSMLKLEENNSTYWDKELLILLITKEANIIENKFIISEFIEHMINKNTLISVENLVCRKQMFDKERMITWWINEIKNKKTLEISKLNNSEIKYLSDRQRKAYYTSLSSNINIITGGPGTGKSNIIKHIYQSFIKSKYKYGKDFIVLTPTGRASSNLTKKHGFISKTIHSFLSIPNEDERVTKDEDEFKDIKCLIIDEFSMVNINIFYLLLSTCRNLSKIILIGDVDQLPAIGPGNLLSDLINSQKFPVSYLYENFRSESSEIIDYIHFINSLGDFSNEIFNTKIYEFISKNLKLNINSLNKDDFKEKIYPKFSDYYGNSLKQKNIEMIIYSDFIKDLSELFMKKVNKYGIDNTIILCPTYRGYYGIDRINREIQNIYNKDSDIIHKYKIGEQEYQFRINDKVIQLVNRYDDNISNGDIGYIHSISKDKSLGREKDIIKVRYEDLSGEKIVSYTKEEFRNEIKLGYAVTIHKYQGSEIECAMFIVHPDHSKMLSKKLVYTAASRAIKKLVLFTKEEKIYSKIFLKEFTNTKEIITNLEWMLKE</sequence>
<accession>A0A449AS68</accession>
<feature type="domain" description="UvrD-like helicase C-terminal" evidence="3">
    <location>
        <begin position="703"/>
        <end position="749"/>
    </location>
</feature>
<dbReference type="InterPro" id="IPR041451">
    <property type="entry name" value="RecD2_SH13"/>
</dbReference>
<evidence type="ECO:0000256" key="2">
    <source>
        <dbReference type="ARBA" id="ARBA00022840"/>
    </source>
</evidence>
<dbReference type="EMBL" id="LR215010">
    <property type="protein sequence ID" value="VEU69226.1"/>
    <property type="molecule type" value="Genomic_DNA"/>
</dbReference>
<evidence type="ECO:0000259" key="3">
    <source>
        <dbReference type="Pfam" id="PF13538"/>
    </source>
</evidence>
<dbReference type="GO" id="GO:0003678">
    <property type="term" value="F:DNA helicase activity"/>
    <property type="evidence" value="ECO:0007669"/>
    <property type="project" value="UniProtKB-ARBA"/>
</dbReference>
<evidence type="ECO:0000259" key="4">
    <source>
        <dbReference type="Pfam" id="PF18335"/>
    </source>
</evidence>
<dbReference type="Pfam" id="PF13538">
    <property type="entry name" value="UvrD_C_2"/>
    <property type="match status" value="1"/>
</dbReference>
<dbReference type="CDD" id="cd17933">
    <property type="entry name" value="DEXSc_RecD-like"/>
    <property type="match status" value="1"/>
</dbReference>
<keyword evidence="2" id="KW-0067">ATP-binding</keyword>
<dbReference type="Proteomes" id="UP000290495">
    <property type="component" value="Chromosome"/>
</dbReference>
<dbReference type="GO" id="GO:0005524">
    <property type="term" value="F:ATP binding"/>
    <property type="evidence" value="ECO:0007669"/>
    <property type="project" value="UniProtKB-KW"/>
</dbReference>
<protein>
    <submittedName>
        <fullName evidence="5">Exodeoxyribonuclease V C-terminal</fullName>
        <ecNumber evidence="5">3.1.11.5</ecNumber>
    </submittedName>
</protein>
<dbReference type="InterPro" id="IPR050534">
    <property type="entry name" value="Coronavir_polyprotein_1ab"/>
</dbReference>
<dbReference type="AlphaFoldDB" id="A0A449AS68"/>
<keyword evidence="5" id="KW-0378">Hydrolase</keyword>
<dbReference type="Pfam" id="PF13245">
    <property type="entry name" value="AAA_19"/>
    <property type="match status" value="1"/>
</dbReference>
<dbReference type="EC" id="3.1.11.5" evidence="5"/>
<dbReference type="CDD" id="cd18809">
    <property type="entry name" value="SF1_C_RecD"/>
    <property type="match status" value="1"/>
</dbReference>
<dbReference type="GO" id="GO:0008854">
    <property type="term" value="F:exodeoxyribonuclease V activity"/>
    <property type="evidence" value="ECO:0007669"/>
    <property type="project" value="UniProtKB-EC"/>
</dbReference>
<dbReference type="Pfam" id="PF18335">
    <property type="entry name" value="SH3_13"/>
    <property type="match status" value="1"/>
</dbReference>
<dbReference type="RefSeq" id="WP_004794110.1">
    <property type="nucleotide sequence ID" value="NZ_LR215010.1"/>
</dbReference>
<dbReference type="InterPro" id="IPR027785">
    <property type="entry name" value="UvrD-like_helicase_C"/>
</dbReference>
<gene>
    <name evidence="5" type="primary">recD</name>
    <name evidence="5" type="ORF">NCTC10146_00715</name>
</gene>
<proteinExistence type="predicted"/>
<name>A0A449AS68_9BACT</name>
<dbReference type="PANTHER" id="PTHR43788:SF6">
    <property type="entry name" value="DNA HELICASE B"/>
    <property type="match status" value="1"/>
</dbReference>
<dbReference type="PANTHER" id="PTHR43788">
    <property type="entry name" value="DNA2/NAM7 HELICASE FAMILY MEMBER"/>
    <property type="match status" value="1"/>
</dbReference>